<evidence type="ECO:0000256" key="1">
    <source>
        <dbReference type="ARBA" id="ARBA00022729"/>
    </source>
</evidence>
<dbReference type="CDD" id="cd22191">
    <property type="entry name" value="DPBB_RlpA_EXP_N-like"/>
    <property type="match status" value="1"/>
</dbReference>
<evidence type="ECO:0000259" key="3">
    <source>
        <dbReference type="Pfam" id="PF03330"/>
    </source>
</evidence>
<dbReference type="AlphaFoldDB" id="A0A9P6PNG1"/>
<proteinExistence type="predicted"/>
<dbReference type="InterPro" id="IPR009009">
    <property type="entry name" value="RlpA-like_DPBB"/>
</dbReference>
<comment type="caution">
    <text evidence="4">The sequence shown here is derived from an EMBL/GenBank/DDBJ whole genome shotgun (WGS) entry which is preliminary data.</text>
</comment>
<protein>
    <recommendedName>
        <fullName evidence="3">RlpA-like protein double-psi beta-barrel domain-containing protein</fullName>
    </recommendedName>
</protein>
<dbReference type="InterPro" id="IPR051477">
    <property type="entry name" value="Expansin_CellWall"/>
</dbReference>
<accession>A0A9P6PNG1</accession>
<feature type="chain" id="PRO_5040185373" description="RlpA-like protein double-psi beta-barrel domain-containing protein" evidence="2">
    <location>
        <begin position="21"/>
        <end position="160"/>
    </location>
</feature>
<dbReference type="PANTHER" id="PTHR31836">
    <property type="match status" value="1"/>
</dbReference>
<dbReference type="EMBL" id="JAAAJA010000735">
    <property type="protein sequence ID" value="KAG0250014.1"/>
    <property type="molecule type" value="Genomic_DNA"/>
</dbReference>
<evidence type="ECO:0000313" key="4">
    <source>
        <dbReference type="EMBL" id="KAG0250014.1"/>
    </source>
</evidence>
<keyword evidence="1 2" id="KW-0732">Signal</keyword>
<dbReference type="PANTHER" id="PTHR31836:SF28">
    <property type="entry name" value="SRCR DOMAIN-CONTAINING PROTEIN-RELATED"/>
    <property type="match status" value="1"/>
</dbReference>
<name>A0A9P6PNG1_9FUNG</name>
<dbReference type="InterPro" id="IPR036908">
    <property type="entry name" value="RlpA-like_sf"/>
</dbReference>
<sequence>MVKFTPASIFLLAIAAISTAAPISPSASPSPSPSPLDANIDIPITIAAENDVFSSAVKYNGRATWFTDSYGACNENWDGQNEPIVALNAHQMGVESWGNPACNKRVQITNKKNGKTVVARIVDKCPGDQCAFGSLDLSPAAFKRIGEMATGILNIEWNYL</sequence>
<dbReference type="OrthoDB" id="623670at2759"/>
<evidence type="ECO:0000313" key="5">
    <source>
        <dbReference type="Proteomes" id="UP000726737"/>
    </source>
</evidence>
<dbReference type="SUPFAM" id="SSF50685">
    <property type="entry name" value="Barwin-like endoglucanases"/>
    <property type="match status" value="1"/>
</dbReference>
<dbReference type="Pfam" id="PF03330">
    <property type="entry name" value="DPBB_1"/>
    <property type="match status" value="1"/>
</dbReference>
<organism evidence="4 5">
    <name type="scientific">Mortierella polycephala</name>
    <dbReference type="NCBI Taxonomy" id="41804"/>
    <lineage>
        <taxon>Eukaryota</taxon>
        <taxon>Fungi</taxon>
        <taxon>Fungi incertae sedis</taxon>
        <taxon>Mucoromycota</taxon>
        <taxon>Mortierellomycotina</taxon>
        <taxon>Mortierellomycetes</taxon>
        <taxon>Mortierellales</taxon>
        <taxon>Mortierellaceae</taxon>
        <taxon>Mortierella</taxon>
    </lineage>
</organism>
<feature type="domain" description="RlpA-like protein double-psi beta-barrel" evidence="3">
    <location>
        <begin position="61"/>
        <end position="156"/>
    </location>
</feature>
<dbReference type="Proteomes" id="UP000726737">
    <property type="component" value="Unassembled WGS sequence"/>
</dbReference>
<dbReference type="Gene3D" id="2.40.40.10">
    <property type="entry name" value="RlpA-like domain"/>
    <property type="match status" value="1"/>
</dbReference>
<gene>
    <name evidence="4" type="ORF">BG011_008720</name>
</gene>
<reference evidence="4" key="1">
    <citation type="journal article" date="2020" name="Fungal Divers.">
        <title>Resolving the Mortierellaceae phylogeny through synthesis of multi-gene phylogenetics and phylogenomics.</title>
        <authorList>
            <person name="Vandepol N."/>
            <person name="Liber J."/>
            <person name="Desiro A."/>
            <person name="Na H."/>
            <person name="Kennedy M."/>
            <person name="Barry K."/>
            <person name="Grigoriev I.V."/>
            <person name="Miller A.N."/>
            <person name="O'Donnell K."/>
            <person name="Stajich J.E."/>
            <person name="Bonito G."/>
        </authorList>
    </citation>
    <scope>NUCLEOTIDE SEQUENCE</scope>
    <source>
        <strain evidence="4">KOD948</strain>
    </source>
</reference>
<keyword evidence="5" id="KW-1185">Reference proteome</keyword>
<feature type="signal peptide" evidence="2">
    <location>
        <begin position="1"/>
        <end position="20"/>
    </location>
</feature>
<evidence type="ECO:0000256" key="2">
    <source>
        <dbReference type="SAM" id="SignalP"/>
    </source>
</evidence>